<keyword evidence="3" id="KW-1185">Reference proteome</keyword>
<proteinExistence type="predicted"/>
<reference evidence="2" key="2">
    <citation type="journal article" date="2007" name="Science">
        <title>Draft genome sequence of the sexually transmitted pathogen Trichomonas vaginalis.</title>
        <authorList>
            <person name="Carlton J.M."/>
            <person name="Hirt R.P."/>
            <person name="Silva J.C."/>
            <person name="Delcher A.L."/>
            <person name="Schatz M."/>
            <person name="Zhao Q."/>
            <person name="Wortman J.R."/>
            <person name="Bidwell S.L."/>
            <person name="Alsmark U.C.M."/>
            <person name="Besteiro S."/>
            <person name="Sicheritz-Ponten T."/>
            <person name="Noel C.J."/>
            <person name="Dacks J.B."/>
            <person name="Foster P.G."/>
            <person name="Simillion C."/>
            <person name="Van de Peer Y."/>
            <person name="Miranda-Saavedra D."/>
            <person name="Barton G.J."/>
            <person name="Westrop G.D."/>
            <person name="Mueller S."/>
            <person name="Dessi D."/>
            <person name="Fiori P.L."/>
            <person name="Ren Q."/>
            <person name="Paulsen I."/>
            <person name="Zhang H."/>
            <person name="Bastida-Corcuera F.D."/>
            <person name="Simoes-Barbosa A."/>
            <person name="Brown M.T."/>
            <person name="Hayes R.D."/>
            <person name="Mukherjee M."/>
            <person name="Okumura C.Y."/>
            <person name="Schneider R."/>
            <person name="Smith A.J."/>
            <person name="Vanacova S."/>
            <person name="Villalvazo M."/>
            <person name="Haas B.J."/>
            <person name="Pertea M."/>
            <person name="Feldblyum T.V."/>
            <person name="Utterback T.R."/>
            <person name="Shu C.L."/>
            <person name="Osoegawa K."/>
            <person name="de Jong P.J."/>
            <person name="Hrdy I."/>
            <person name="Horvathova L."/>
            <person name="Zubacova Z."/>
            <person name="Dolezal P."/>
            <person name="Malik S.B."/>
            <person name="Logsdon J.M. Jr."/>
            <person name="Henze K."/>
            <person name="Gupta A."/>
            <person name="Wang C.C."/>
            <person name="Dunne R.L."/>
            <person name="Upcroft J.A."/>
            <person name="Upcroft P."/>
            <person name="White O."/>
            <person name="Salzberg S.L."/>
            <person name="Tang P."/>
            <person name="Chiu C.-H."/>
            <person name="Lee Y.-S."/>
            <person name="Embley T.M."/>
            <person name="Coombs G.H."/>
            <person name="Mottram J.C."/>
            <person name="Tachezy J."/>
            <person name="Fraser-Liggett C.M."/>
            <person name="Johnson P.J."/>
        </authorList>
    </citation>
    <scope>NUCLEOTIDE SEQUENCE [LARGE SCALE GENOMIC DNA]</scope>
    <source>
        <strain evidence="2">G3</strain>
    </source>
</reference>
<evidence type="ECO:0000313" key="2">
    <source>
        <dbReference type="EMBL" id="EAY22498.1"/>
    </source>
</evidence>
<feature type="region of interest" description="Disordered" evidence="1">
    <location>
        <begin position="1"/>
        <end position="25"/>
    </location>
</feature>
<sequence length="137" mass="15838">MEDLQNLSNPRNLSSAFQPCNSDRPSLEENKMNINYQDSSVILSPMNLNNAPQVHLTFKILITNDLAKNPISNAVILMDLIKSCHREDGEVLQFFEKLVYPRFIKKSKKYDHCKLNPYAVMNHFMESTFPVFFGKLI</sequence>
<evidence type="ECO:0000313" key="3">
    <source>
        <dbReference type="Proteomes" id="UP000001542"/>
    </source>
</evidence>
<accession>A2DAJ5</accession>
<evidence type="ECO:0000256" key="1">
    <source>
        <dbReference type="SAM" id="MobiDB-lite"/>
    </source>
</evidence>
<feature type="compositionally biased region" description="Polar residues" evidence="1">
    <location>
        <begin position="1"/>
        <end position="24"/>
    </location>
</feature>
<protein>
    <submittedName>
        <fullName evidence="2">Uncharacterized protein</fullName>
    </submittedName>
</protein>
<reference evidence="2" key="1">
    <citation type="submission" date="2006-10" db="EMBL/GenBank/DDBJ databases">
        <authorList>
            <person name="Amadeo P."/>
            <person name="Zhao Q."/>
            <person name="Wortman J."/>
            <person name="Fraser-Liggett C."/>
            <person name="Carlton J."/>
        </authorList>
    </citation>
    <scope>NUCLEOTIDE SEQUENCE</scope>
    <source>
        <strain evidence="2">G3</strain>
    </source>
</reference>
<dbReference type="InParanoid" id="A2DAJ5"/>
<dbReference type="EMBL" id="DS113183">
    <property type="protein sequence ID" value="EAY22498.1"/>
    <property type="molecule type" value="Genomic_DNA"/>
</dbReference>
<name>A2DAJ5_TRIV3</name>
<dbReference type="AlphaFoldDB" id="A2DAJ5"/>
<dbReference type="VEuPathDB" id="TrichDB:TVAG_035210"/>
<dbReference type="Proteomes" id="UP000001542">
    <property type="component" value="Unassembled WGS sequence"/>
</dbReference>
<dbReference type="VEuPathDB" id="TrichDB:TVAGG3_0811250"/>
<organism evidence="2 3">
    <name type="scientific">Trichomonas vaginalis (strain ATCC PRA-98 / G3)</name>
    <dbReference type="NCBI Taxonomy" id="412133"/>
    <lineage>
        <taxon>Eukaryota</taxon>
        <taxon>Metamonada</taxon>
        <taxon>Parabasalia</taxon>
        <taxon>Trichomonadida</taxon>
        <taxon>Trichomonadidae</taxon>
        <taxon>Trichomonas</taxon>
    </lineage>
</organism>
<dbReference type="RefSeq" id="XP_001583484.1">
    <property type="nucleotide sequence ID" value="XM_001583434.1"/>
</dbReference>
<gene>
    <name evidence="2" type="ORF">TVAG_035210</name>
</gene>
<dbReference type="KEGG" id="tva:5468052"/>